<dbReference type="Proteomes" id="UP000070444">
    <property type="component" value="Unassembled WGS sequence"/>
</dbReference>
<proteinExistence type="predicted"/>
<dbReference type="AlphaFoldDB" id="A0A137NSN7"/>
<evidence type="ECO:0000313" key="3">
    <source>
        <dbReference type="Proteomes" id="UP000070444"/>
    </source>
</evidence>
<sequence length="238" mass="27248">MRLFYILLSIVTPLDFSIDSTTIKGSKLYSIYEDNNDNYIKVISYELKDGLTSDVFSRGESYRLNKIVRGFKLKFFDVPENLNGEHDKLWLKAYQTAYDAEISNSNSNWMGYICLSDMVLNPNNSLIKFPTTDKFPLLGYTANMITNEYGSALYITGGAIYSKNKDALISSNSFFKYNYTTLEWTDMTSNYSSNLDPIYDHKSAIVDNRYLVLLGVYLKLIQSTSYGYLIQLQTIGKV</sequence>
<evidence type="ECO:0000313" key="2">
    <source>
        <dbReference type="EMBL" id="KXN65716.1"/>
    </source>
</evidence>
<reference evidence="2 3" key="1">
    <citation type="journal article" date="2015" name="Genome Biol. Evol.">
        <title>Phylogenomic analyses indicate that early fungi evolved digesting cell walls of algal ancestors of land plants.</title>
        <authorList>
            <person name="Chang Y."/>
            <person name="Wang S."/>
            <person name="Sekimoto S."/>
            <person name="Aerts A.L."/>
            <person name="Choi C."/>
            <person name="Clum A."/>
            <person name="LaButti K.M."/>
            <person name="Lindquist E.A."/>
            <person name="Yee Ngan C."/>
            <person name="Ohm R.A."/>
            <person name="Salamov A.A."/>
            <person name="Grigoriev I.V."/>
            <person name="Spatafora J.W."/>
            <person name="Berbee M.L."/>
        </authorList>
    </citation>
    <scope>NUCLEOTIDE SEQUENCE [LARGE SCALE GENOMIC DNA]</scope>
    <source>
        <strain evidence="2 3">NRRL 28638</strain>
    </source>
</reference>
<feature type="chain" id="PRO_5007293978" description="Galactose oxidase" evidence="1">
    <location>
        <begin position="18"/>
        <end position="238"/>
    </location>
</feature>
<keyword evidence="1" id="KW-0732">Signal</keyword>
<protein>
    <recommendedName>
        <fullName evidence="4">Galactose oxidase</fullName>
    </recommendedName>
</protein>
<keyword evidence="3" id="KW-1185">Reference proteome</keyword>
<dbReference type="InterPro" id="IPR015915">
    <property type="entry name" value="Kelch-typ_b-propeller"/>
</dbReference>
<dbReference type="Gene3D" id="2.120.10.80">
    <property type="entry name" value="Kelch-type beta propeller"/>
    <property type="match status" value="1"/>
</dbReference>
<accession>A0A137NSN7</accession>
<organism evidence="2 3">
    <name type="scientific">Conidiobolus coronatus (strain ATCC 28846 / CBS 209.66 / NRRL 28638)</name>
    <name type="common">Delacroixia coronata</name>
    <dbReference type="NCBI Taxonomy" id="796925"/>
    <lineage>
        <taxon>Eukaryota</taxon>
        <taxon>Fungi</taxon>
        <taxon>Fungi incertae sedis</taxon>
        <taxon>Zoopagomycota</taxon>
        <taxon>Entomophthoromycotina</taxon>
        <taxon>Entomophthoromycetes</taxon>
        <taxon>Entomophthorales</taxon>
        <taxon>Ancylistaceae</taxon>
        <taxon>Conidiobolus</taxon>
    </lineage>
</organism>
<name>A0A137NSN7_CONC2</name>
<feature type="signal peptide" evidence="1">
    <location>
        <begin position="1"/>
        <end position="17"/>
    </location>
</feature>
<dbReference type="EMBL" id="KQ964827">
    <property type="protein sequence ID" value="KXN65716.1"/>
    <property type="molecule type" value="Genomic_DNA"/>
</dbReference>
<evidence type="ECO:0000256" key="1">
    <source>
        <dbReference type="SAM" id="SignalP"/>
    </source>
</evidence>
<dbReference type="SUPFAM" id="SSF117281">
    <property type="entry name" value="Kelch motif"/>
    <property type="match status" value="1"/>
</dbReference>
<gene>
    <name evidence="2" type="ORF">CONCODRAFT_12620</name>
</gene>
<evidence type="ECO:0008006" key="4">
    <source>
        <dbReference type="Google" id="ProtNLM"/>
    </source>
</evidence>